<dbReference type="PANTHER" id="PTHR43334:SF1">
    <property type="entry name" value="3-HYDROXYPROPIONATE--COA LIGASE [ADP-FORMING]"/>
    <property type="match status" value="1"/>
</dbReference>
<dbReference type="PANTHER" id="PTHR43334">
    <property type="entry name" value="ACETATE--COA LIGASE [ADP-FORMING]"/>
    <property type="match status" value="1"/>
</dbReference>
<keyword evidence="5" id="KW-1185">Reference proteome</keyword>
<dbReference type="EMBL" id="BAABFO010000004">
    <property type="protein sequence ID" value="GAA4326534.1"/>
    <property type="molecule type" value="Genomic_DNA"/>
</dbReference>
<keyword evidence="1" id="KW-0436">Ligase</keyword>
<evidence type="ECO:0000313" key="4">
    <source>
        <dbReference type="EMBL" id="GAA4326534.1"/>
    </source>
</evidence>
<protein>
    <recommendedName>
        <fullName evidence="6">Acetyl-CoA synthetase</fullName>
    </recommendedName>
</protein>
<dbReference type="RefSeq" id="WP_345246988.1">
    <property type="nucleotide sequence ID" value="NZ_BAABFO010000004.1"/>
</dbReference>
<sequence length="118" mass="12657">MAQRGTEVIVGVTRDCQYGLVIMFGLGGVFVEVIRDVVFRALPLAPADAQEMIGQLRYKAVLDGVRGAPAVDRRMLRDLLLAVPAFAMAHTEIAEIDPNPVIATGSSYAIADARMTLA</sequence>
<accession>A0ABP8GM26</accession>
<dbReference type="Pfam" id="PF13549">
    <property type="entry name" value="ATP-grasp_5"/>
    <property type="match status" value="1"/>
</dbReference>
<keyword evidence="3" id="KW-0067">ATP-binding</keyword>
<evidence type="ECO:0000256" key="2">
    <source>
        <dbReference type="ARBA" id="ARBA00022741"/>
    </source>
</evidence>
<dbReference type="InterPro" id="IPR051538">
    <property type="entry name" value="Acyl-CoA_Synth/Transferase"/>
</dbReference>
<name>A0ABP8GM26_9BURK</name>
<dbReference type="Gene3D" id="3.30.470.20">
    <property type="entry name" value="ATP-grasp fold, B domain"/>
    <property type="match status" value="1"/>
</dbReference>
<evidence type="ECO:0000256" key="1">
    <source>
        <dbReference type="ARBA" id="ARBA00022598"/>
    </source>
</evidence>
<proteinExistence type="predicted"/>
<dbReference type="SUPFAM" id="SSF56059">
    <property type="entry name" value="Glutathione synthetase ATP-binding domain-like"/>
    <property type="match status" value="1"/>
</dbReference>
<organism evidence="4 5">
    <name type="scientific">Pigmentiphaga soli</name>
    <dbReference type="NCBI Taxonomy" id="1007095"/>
    <lineage>
        <taxon>Bacteria</taxon>
        <taxon>Pseudomonadati</taxon>
        <taxon>Pseudomonadota</taxon>
        <taxon>Betaproteobacteria</taxon>
        <taxon>Burkholderiales</taxon>
        <taxon>Alcaligenaceae</taxon>
        <taxon>Pigmentiphaga</taxon>
    </lineage>
</organism>
<dbReference type="Proteomes" id="UP001501671">
    <property type="component" value="Unassembled WGS sequence"/>
</dbReference>
<evidence type="ECO:0000313" key="5">
    <source>
        <dbReference type="Proteomes" id="UP001501671"/>
    </source>
</evidence>
<evidence type="ECO:0008006" key="6">
    <source>
        <dbReference type="Google" id="ProtNLM"/>
    </source>
</evidence>
<comment type="caution">
    <text evidence="4">The sequence shown here is derived from an EMBL/GenBank/DDBJ whole genome shotgun (WGS) entry which is preliminary data.</text>
</comment>
<keyword evidence="2" id="KW-0547">Nucleotide-binding</keyword>
<reference evidence="5" key="1">
    <citation type="journal article" date="2019" name="Int. J. Syst. Evol. Microbiol.">
        <title>The Global Catalogue of Microorganisms (GCM) 10K type strain sequencing project: providing services to taxonomists for standard genome sequencing and annotation.</title>
        <authorList>
            <consortium name="The Broad Institute Genomics Platform"/>
            <consortium name="The Broad Institute Genome Sequencing Center for Infectious Disease"/>
            <person name="Wu L."/>
            <person name="Ma J."/>
        </authorList>
    </citation>
    <scope>NUCLEOTIDE SEQUENCE [LARGE SCALE GENOMIC DNA]</scope>
    <source>
        <strain evidence="5">JCM 17666</strain>
    </source>
</reference>
<evidence type="ECO:0000256" key="3">
    <source>
        <dbReference type="ARBA" id="ARBA00022840"/>
    </source>
</evidence>
<gene>
    <name evidence="4" type="ORF">GCM10023144_10110</name>
</gene>